<feature type="domain" description="HTH lysR-type" evidence="5">
    <location>
        <begin position="1"/>
        <end position="58"/>
    </location>
</feature>
<accession>A0A1G8L2K7</accession>
<evidence type="ECO:0000256" key="4">
    <source>
        <dbReference type="ARBA" id="ARBA00023163"/>
    </source>
</evidence>
<dbReference type="NCBIfam" id="NF047711">
    <property type="entry name" value="PutUtilRegPtrR"/>
    <property type="match status" value="1"/>
</dbReference>
<proteinExistence type="inferred from homology"/>
<dbReference type="SUPFAM" id="SSF46785">
    <property type="entry name" value="Winged helix' DNA-binding domain"/>
    <property type="match status" value="1"/>
</dbReference>
<dbReference type="InterPro" id="IPR036388">
    <property type="entry name" value="WH-like_DNA-bd_sf"/>
</dbReference>
<evidence type="ECO:0000313" key="7">
    <source>
        <dbReference type="Proteomes" id="UP000199636"/>
    </source>
</evidence>
<keyword evidence="3 6" id="KW-0238">DNA-binding</keyword>
<dbReference type="PANTHER" id="PTHR30126:SF40">
    <property type="entry name" value="HTH-TYPE TRANSCRIPTIONAL REGULATOR GLTR"/>
    <property type="match status" value="1"/>
</dbReference>
<keyword evidence="7" id="KW-1185">Reference proteome</keyword>
<evidence type="ECO:0000259" key="5">
    <source>
        <dbReference type="PROSITE" id="PS50931"/>
    </source>
</evidence>
<comment type="similarity">
    <text evidence="1">Belongs to the LysR transcriptional regulatory family.</text>
</comment>
<evidence type="ECO:0000256" key="3">
    <source>
        <dbReference type="ARBA" id="ARBA00023125"/>
    </source>
</evidence>
<organism evidence="6 7">
    <name type="scientific">Pseudomonas panipatensis</name>
    <dbReference type="NCBI Taxonomy" id="428992"/>
    <lineage>
        <taxon>Bacteria</taxon>
        <taxon>Pseudomonadati</taxon>
        <taxon>Pseudomonadota</taxon>
        <taxon>Gammaproteobacteria</taxon>
        <taxon>Pseudomonadales</taxon>
        <taxon>Pseudomonadaceae</taxon>
        <taxon>Pseudomonas</taxon>
    </lineage>
</organism>
<dbReference type="InterPro" id="IPR000847">
    <property type="entry name" value="LysR_HTH_N"/>
</dbReference>
<sequence length="306" mass="33469">MDLTQLEFFRAVAQDGSITAAAGRLHRVPSNLTTRIKQLESELGAELFIREKSRLRLSPTGRSFLDYAERILDLVEEARQVASGVEPHGSFSLGSMESTAAVRIPDLLARYHQRYPKVQLDLSTGPSGDMIDGVLSGRFIAAFADGPANHPQLDGCPVFREELVLMSAQGHPPVHDARDVAGETAFAFRDTCSYRKRLENWFAEQRVVPGKIMEMESYHGMLACIAAGGGVAIIPRAMFESLAGGRNVSVHRLDPAHADATTWLFWRRGTDTPALRAFIGLLEPLPVGQAQQPARASGLRLAVENP</sequence>
<dbReference type="SUPFAM" id="SSF53850">
    <property type="entry name" value="Periplasmic binding protein-like II"/>
    <property type="match status" value="1"/>
</dbReference>
<dbReference type="PANTHER" id="PTHR30126">
    <property type="entry name" value="HTH-TYPE TRANSCRIPTIONAL REGULATOR"/>
    <property type="match status" value="1"/>
</dbReference>
<dbReference type="RefSeq" id="WP_244507240.1">
    <property type="nucleotide sequence ID" value="NZ_FNDS01000010.1"/>
</dbReference>
<dbReference type="PROSITE" id="PS50931">
    <property type="entry name" value="HTH_LYSR"/>
    <property type="match status" value="1"/>
</dbReference>
<dbReference type="Pfam" id="PF03466">
    <property type="entry name" value="LysR_substrate"/>
    <property type="match status" value="1"/>
</dbReference>
<gene>
    <name evidence="6" type="ORF">SAMN05216272_110112</name>
</gene>
<dbReference type="CDD" id="cd08442">
    <property type="entry name" value="PBP2_YofA_SoxR_like"/>
    <property type="match status" value="1"/>
</dbReference>
<dbReference type="FunFam" id="1.10.10.10:FF:000001">
    <property type="entry name" value="LysR family transcriptional regulator"/>
    <property type="match status" value="1"/>
</dbReference>
<keyword evidence="4" id="KW-0804">Transcription</keyword>
<dbReference type="AlphaFoldDB" id="A0A1G8L2K7"/>
<dbReference type="STRING" id="428992.SAMN05216272_110112"/>
<dbReference type="GO" id="GO:0003700">
    <property type="term" value="F:DNA-binding transcription factor activity"/>
    <property type="evidence" value="ECO:0007669"/>
    <property type="project" value="InterPro"/>
</dbReference>
<evidence type="ECO:0000313" key="6">
    <source>
        <dbReference type="EMBL" id="SDI49944.1"/>
    </source>
</evidence>
<dbReference type="Pfam" id="PF00126">
    <property type="entry name" value="HTH_1"/>
    <property type="match status" value="1"/>
</dbReference>
<dbReference type="Gene3D" id="1.10.10.10">
    <property type="entry name" value="Winged helix-like DNA-binding domain superfamily/Winged helix DNA-binding domain"/>
    <property type="match status" value="1"/>
</dbReference>
<dbReference type="InterPro" id="IPR005119">
    <property type="entry name" value="LysR_subst-bd"/>
</dbReference>
<protein>
    <submittedName>
        <fullName evidence="6">DNA-binding transcriptional regulator, LysR family</fullName>
    </submittedName>
</protein>
<evidence type="ECO:0000256" key="2">
    <source>
        <dbReference type="ARBA" id="ARBA00023015"/>
    </source>
</evidence>
<evidence type="ECO:0000256" key="1">
    <source>
        <dbReference type="ARBA" id="ARBA00009437"/>
    </source>
</evidence>
<dbReference type="InterPro" id="IPR036390">
    <property type="entry name" value="WH_DNA-bd_sf"/>
</dbReference>
<dbReference type="Proteomes" id="UP000199636">
    <property type="component" value="Unassembled WGS sequence"/>
</dbReference>
<reference evidence="7" key="1">
    <citation type="submission" date="2016-10" db="EMBL/GenBank/DDBJ databases">
        <authorList>
            <person name="Varghese N."/>
            <person name="Submissions S."/>
        </authorList>
    </citation>
    <scope>NUCLEOTIDE SEQUENCE [LARGE SCALE GENOMIC DNA]</scope>
    <source>
        <strain evidence="7">CCM 7469</strain>
    </source>
</reference>
<dbReference type="Gene3D" id="3.40.190.290">
    <property type="match status" value="1"/>
</dbReference>
<keyword evidence="2" id="KW-0805">Transcription regulation</keyword>
<dbReference type="GO" id="GO:0000976">
    <property type="term" value="F:transcription cis-regulatory region binding"/>
    <property type="evidence" value="ECO:0007669"/>
    <property type="project" value="TreeGrafter"/>
</dbReference>
<name>A0A1G8L2K7_9PSED</name>
<dbReference type="EMBL" id="FNDS01000010">
    <property type="protein sequence ID" value="SDI49944.1"/>
    <property type="molecule type" value="Genomic_DNA"/>
</dbReference>